<keyword evidence="5" id="KW-0378">Hydrolase</keyword>
<dbReference type="InterPro" id="IPR041373">
    <property type="entry name" value="RT_RNaseH"/>
</dbReference>
<keyword evidence="2" id="KW-0548">Nucleotidyltransferase</keyword>
<dbReference type="Gene3D" id="3.30.70.270">
    <property type="match status" value="2"/>
</dbReference>
<evidence type="ECO:0000259" key="7">
    <source>
        <dbReference type="Pfam" id="PF00078"/>
    </source>
</evidence>
<evidence type="ECO:0000313" key="9">
    <source>
        <dbReference type="EMBL" id="KAF4033788.1"/>
    </source>
</evidence>
<dbReference type="InterPro" id="IPR043128">
    <property type="entry name" value="Rev_trsase/Diguanyl_cyclase"/>
</dbReference>
<evidence type="ECO:0000256" key="6">
    <source>
        <dbReference type="ARBA" id="ARBA00022918"/>
    </source>
</evidence>
<reference evidence="9" key="1">
    <citation type="submission" date="2020-04" db="EMBL/GenBank/DDBJ databases">
        <title>Hybrid Assembly of Korean Phytophthora infestans isolates.</title>
        <authorList>
            <person name="Prokchorchik M."/>
            <person name="Lee Y."/>
            <person name="Seo J."/>
            <person name="Cho J.-H."/>
            <person name="Park Y.-E."/>
            <person name="Jang D.-C."/>
            <person name="Im J.-S."/>
            <person name="Choi J.-G."/>
            <person name="Park H.-J."/>
            <person name="Lee G.-B."/>
            <person name="Lee Y.-G."/>
            <person name="Hong S.-Y."/>
            <person name="Cho K."/>
            <person name="Sohn K.H."/>
        </authorList>
    </citation>
    <scope>NUCLEOTIDE SEQUENCE</scope>
    <source>
        <strain evidence="9">KR_1_A1</strain>
    </source>
</reference>
<keyword evidence="1" id="KW-0808">Transferase</keyword>
<evidence type="ECO:0000313" key="10">
    <source>
        <dbReference type="Proteomes" id="UP000602510"/>
    </source>
</evidence>
<evidence type="ECO:0000256" key="5">
    <source>
        <dbReference type="ARBA" id="ARBA00022801"/>
    </source>
</evidence>
<dbReference type="Pfam" id="PF00078">
    <property type="entry name" value="RVT_1"/>
    <property type="match status" value="1"/>
</dbReference>
<dbReference type="InterPro" id="IPR043502">
    <property type="entry name" value="DNA/RNA_pol_sf"/>
</dbReference>
<dbReference type="GO" id="GO:0003964">
    <property type="term" value="F:RNA-directed DNA polymerase activity"/>
    <property type="evidence" value="ECO:0007669"/>
    <property type="project" value="UniProtKB-KW"/>
</dbReference>
<dbReference type="Proteomes" id="UP000602510">
    <property type="component" value="Unassembled WGS sequence"/>
</dbReference>
<evidence type="ECO:0000256" key="4">
    <source>
        <dbReference type="ARBA" id="ARBA00022759"/>
    </source>
</evidence>
<feature type="domain" description="Reverse transcriptase RNase H-like" evidence="8">
    <location>
        <begin position="175"/>
        <end position="273"/>
    </location>
</feature>
<dbReference type="GO" id="GO:0016787">
    <property type="term" value="F:hydrolase activity"/>
    <property type="evidence" value="ECO:0007669"/>
    <property type="project" value="UniProtKB-KW"/>
</dbReference>
<name>A0A833SHW9_PHYIN</name>
<dbReference type="GO" id="GO:0004519">
    <property type="term" value="F:endonuclease activity"/>
    <property type="evidence" value="ECO:0007669"/>
    <property type="project" value="UniProtKB-KW"/>
</dbReference>
<evidence type="ECO:0000256" key="2">
    <source>
        <dbReference type="ARBA" id="ARBA00022695"/>
    </source>
</evidence>
<evidence type="ECO:0000256" key="3">
    <source>
        <dbReference type="ARBA" id="ARBA00022722"/>
    </source>
</evidence>
<dbReference type="Pfam" id="PF17917">
    <property type="entry name" value="RT_RNaseH"/>
    <property type="match status" value="1"/>
</dbReference>
<evidence type="ECO:0000259" key="8">
    <source>
        <dbReference type="Pfam" id="PF17917"/>
    </source>
</evidence>
<protein>
    <submittedName>
        <fullName evidence="9">RNase H-like domain found in reverse transcriptase</fullName>
    </submittedName>
</protein>
<keyword evidence="4" id="KW-0255">Endonuclease</keyword>
<keyword evidence="10" id="KW-1185">Reference proteome</keyword>
<sequence length="341" mass="38990">MGLASSPAALNRLMQTIFSDQSKFCRAYFDDLFVFTKNVDIAEHLDALDRVLERCAEEEHYVKLAKCTLYSAKTPCLGDFNGRDGVRMDPDKVRIIREWPLPSTTKQVQSFLNPCVYVSKFCKNFAELAAPLTDATRVKSAHEMVTFSSDQLECFHKLKSVLTSPSVPICFCDSHVRMDASDFAVGGYLFQVDGEGNEHIIAFGGRKMTSAELMYPTRKNKLLAALHAMRTWRVYLLDRPFYINTDHKTLQSILEQKTCSQRLARWLNKLGMYRPIFRWIPGDTNVIADMVSRNPSFHPAESAHFVSLADLLRQLTTTQENLDSEEVQLRYMRGRPTIHQQ</sequence>
<accession>A0A833SHW9</accession>
<keyword evidence="6 9" id="KW-0695">RNA-directed DNA polymerase</keyword>
<dbReference type="PANTHER" id="PTHR37984:SF5">
    <property type="entry name" value="PROTEIN NYNRIN-LIKE"/>
    <property type="match status" value="1"/>
</dbReference>
<proteinExistence type="predicted"/>
<evidence type="ECO:0000256" key="1">
    <source>
        <dbReference type="ARBA" id="ARBA00022679"/>
    </source>
</evidence>
<dbReference type="SUPFAM" id="SSF56672">
    <property type="entry name" value="DNA/RNA polymerases"/>
    <property type="match status" value="1"/>
</dbReference>
<dbReference type="InterPro" id="IPR050951">
    <property type="entry name" value="Retrovirus_Pol_polyprotein"/>
</dbReference>
<feature type="domain" description="Reverse transcriptase" evidence="7">
    <location>
        <begin position="1"/>
        <end position="74"/>
    </location>
</feature>
<dbReference type="PANTHER" id="PTHR37984">
    <property type="entry name" value="PROTEIN CBG26694"/>
    <property type="match status" value="1"/>
</dbReference>
<dbReference type="AlphaFoldDB" id="A0A833SHW9"/>
<dbReference type="CDD" id="cd09274">
    <property type="entry name" value="RNase_HI_RT_Ty3"/>
    <property type="match status" value="1"/>
</dbReference>
<organism evidence="9 10">
    <name type="scientific">Phytophthora infestans</name>
    <name type="common">Potato late blight agent</name>
    <name type="synonym">Botrytis infestans</name>
    <dbReference type="NCBI Taxonomy" id="4787"/>
    <lineage>
        <taxon>Eukaryota</taxon>
        <taxon>Sar</taxon>
        <taxon>Stramenopiles</taxon>
        <taxon>Oomycota</taxon>
        <taxon>Peronosporomycetes</taxon>
        <taxon>Peronosporales</taxon>
        <taxon>Peronosporaceae</taxon>
        <taxon>Phytophthora</taxon>
    </lineage>
</organism>
<dbReference type="InterPro" id="IPR000477">
    <property type="entry name" value="RT_dom"/>
</dbReference>
<keyword evidence="3" id="KW-0540">Nuclease</keyword>
<comment type="caution">
    <text evidence="9">The sequence shown here is derived from an EMBL/GenBank/DDBJ whole genome shotgun (WGS) entry which is preliminary data.</text>
</comment>
<dbReference type="EMBL" id="WSZM01000407">
    <property type="protein sequence ID" value="KAF4033788.1"/>
    <property type="molecule type" value="Genomic_DNA"/>
</dbReference>
<gene>
    <name evidence="9" type="ORF">GN244_ATG14251</name>
</gene>